<sequence length="56" mass="6317">MVGRRRFGKKKKVDAPCAPAVPAHRPSCFSYLPSQTCVDLSNQMYICKESRMKKIG</sequence>
<proteinExistence type="predicted"/>
<reference evidence="1 2" key="1">
    <citation type="submission" date="2013-08" db="EMBL/GenBank/DDBJ databases">
        <authorList>
            <person name="Weinstock G."/>
            <person name="Sodergren E."/>
            <person name="Wylie T."/>
            <person name="Fulton L."/>
            <person name="Fulton R."/>
            <person name="Fronick C."/>
            <person name="O'Laughlin M."/>
            <person name="Godfrey J."/>
            <person name="Miner T."/>
            <person name="Herter B."/>
            <person name="Appelbaum E."/>
            <person name="Cordes M."/>
            <person name="Lek S."/>
            <person name="Wollam A."/>
            <person name="Pepin K.H."/>
            <person name="Palsikar V.B."/>
            <person name="Mitreva M."/>
            <person name="Wilson R.K."/>
        </authorList>
    </citation>
    <scope>NUCLEOTIDE SEQUENCE [LARGE SCALE GENOMIC DNA]</scope>
    <source>
        <strain evidence="1 2">ATCC 12856</strain>
    </source>
</reference>
<comment type="caution">
    <text evidence="1">The sequence shown here is derived from an EMBL/GenBank/DDBJ whole genome shotgun (WGS) entry which is preliminary data.</text>
</comment>
<keyword evidence="2" id="KW-1185">Reference proteome</keyword>
<gene>
    <name evidence="1" type="ORF">HMPREF0083_04224</name>
</gene>
<organism evidence="1 2">
    <name type="scientific">Aneurinibacillus aneurinilyticus ATCC 12856</name>
    <dbReference type="NCBI Taxonomy" id="649747"/>
    <lineage>
        <taxon>Bacteria</taxon>
        <taxon>Bacillati</taxon>
        <taxon>Bacillota</taxon>
        <taxon>Bacilli</taxon>
        <taxon>Bacillales</taxon>
        <taxon>Paenibacillaceae</taxon>
        <taxon>Aneurinibacillus group</taxon>
        <taxon>Aneurinibacillus</taxon>
    </lineage>
</organism>
<evidence type="ECO:0000313" key="1">
    <source>
        <dbReference type="EMBL" id="ERI07684.1"/>
    </source>
</evidence>
<dbReference type="AlphaFoldDB" id="U1WGI0"/>
<dbReference type="Proteomes" id="UP000016511">
    <property type="component" value="Unassembled WGS sequence"/>
</dbReference>
<dbReference type="STRING" id="649747.HMPREF0083_04224"/>
<protein>
    <submittedName>
        <fullName evidence="1">Uncharacterized protein</fullName>
    </submittedName>
</protein>
<accession>U1WGI0</accession>
<name>U1WGI0_ANEAE</name>
<dbReference type="EMBL" id="AWSJ01000254">
    <property type="protein sequence ID" value="ERI07684.1"/>
    <property type="molecule type" value="Genomic_DNA"/>
</dbReference>
<evidence type="ECO:0000313" key="2">
    <source>
        <dbReference type="Proteomes" id="UP000016511"/>
    </source>
</evidence>
<dbReference type="HOGENOM" id="CLU_197281_2_0_9"/>